<dbReference type="EMBL" id="JAHUZB010000010">
    <property type="protein sequence ID" value="MBV7392292.1"/>
    <property type="molecule type" value="Genomic_DNA"/>
</dbReference>
<dbReference type="Proteomes" id="UP000774130">
    <property type="component" value="Unassembled WGS sequence"/>
</dbReference>
<keyword evidence="2" id="KW-1185">Reference proteome</keyword>
<accession>A0ABS6THD6</accession>
<gene>
    <name evidence="1" type="ORF">KUA55_16535</name>
</gene>
<reference evidence="1 2" key="1">
    <citation type="submission" date="2021-06" db="EMBL/GenBank/DDBJ databases">
        <title>Enterococcus alishanensis sp. nov., a novel lactic acid bacterium isolated from fresh coffee beans.</title>
        <authorList>
            <person name="Chen Y.-S."/>
        </authorList>
    </citation>
    <scope>NUCLEOTIDE SEQUENCE [LARGE SCALE GENOMIC DNA]</scope>
    <source>
        <strain evidence="1 2">ALS3</strain>
    </source>
</reference>
<protein>
    <submittedName>
        <fullName evidence="1">Uncharacterized protein</fullName>
    </submittedName>
</protein>
<evidence type="ECO:0000313" key="1">
    <source>
        <dbReference type="EMBL" id="MBV7392292.1"/>
    </source>
</evidence>
<sequence length="118" mass="13389">MTKQISGTIMLHLEDGSKRFLVHEDGSTKEFARTDTQTGNTVLASFLNFLKEKLLIDVNNINLMELTNTQSRGQSMPLYVFEMQGTTTALPQDYFWETPDSLREILSSVQIEGVPLFK</sequence>
<evidence type="ECO:0000313" key="2">
    <source>
        <dbReference type="Proteomes" id="UP000774130"/>
    </source>
</evidence>
<name>A0ABS6THD6_9ENTE</name>
<dbReference type="RefSeq" id="WP_218327506.1">
    <property type="nucleotide sequence ID" value="NZ_JAHUZB010000010.1"/>
</dbReference>
<comment type="caution">
    <text evidence="1">The sequence shown here is derived from an EMBL/GenBank/DDBJ whole genome shotgun (WGS) entry which is preliminary data.</text>
</comment>
<proteinExistence type="predicted"/>
<organism evidence="1 2">
    <name type="scientific">Enterococcus alishanensis</name>
    <dbReference type="NCBI Taxonomy" id="1303817"/>
    <lineage>
        <taxon>Bacteria</taxon>
        <taxon>Bacillati</taxon>
        <taxon>Bacillota</taxon>
        <taxon>Bacilli</taxon>
        <taxon>Lactobacillales</taxon>
        <taxon>Enterococcaceae</taxon>
        <taxon>Enterococcus</taxon>
    </lineage>
</organism>